<evidence type="ECO:0000313" key="4">
    <source>
        <dbReference type="EMBL" id="AIG80175.1"/>
    </source>
</evidence>
<evidence type="ECO:0000313" key="5">
    <source>
        <dbReference type="Proteomes" id="UP000028492"/>
    </source>
</evidence>
<protein>
    <submittedName>
        <fullName evidence="4">Glycosyl transferase family protein</fullName>
    </submittedName>
</protein>
<proteinExistence type="predicted"/>
<keyword evidence="2" id="KW-0732">Signal</keyword>
<dbReference type="PANTHER" id="PTHR34216">
    <property type="match status" value="1"/>
</dbReference>
<evidence type="ECO:0000256" key="1">
    <source>
        <dbReference type="ARBA" id="ARBA00004613"/>
    </source>
</evidence>
<dbReference type="GO" id="GO:0005975">
    <property type="term" value="P:carbohydrate metabolic process"/>
    <property type="evidence" value="ECO:0007669"/>
    <property type="project" value="InterPro"/>
</dbReference>
<dbReference type="GO" id="GO:0016810">
    <property type="term" value="F:hydrolase activity, acting on carbon-nitrogen (but not peptide) bonds"/>
    <property type="evidence" value="ECO:0007669"/>
    <property type="project" value="InterPro"/>
</dbReference>
<keyword evidence="5" id="KW-1185">Reference proteome</keyword>
<evidence type="ECO:0000259" key="3">
    <source>
        <dbReference type="PROSITE" id="PS51677"/>
    </source>
</evidence>
<comment type="subcellular location">
    <subcellularLocation>
        <location evidence="1">Secreted</location>
    </subcellularLocation>
</comment>
<dbReference type="GO" id="GO:0016740">
    <property type="term" value="F:transferase activity"/>
    <property type="evidence" value="ECO:0007669"/>
    <property type="project" value="UniProtKB-KW"/>
</dbReference>
<dbReference type="EMBL" id="CP008953">
    <property type="protein sequence ID" value="AIG80175.1"/>
    <property type="molecule type" value="Genomic_DNA"/>
</dbReference>
<dbReference type="Pfam" id="PF01522">
    <property type="entry name" value="Polysacc_deac_1"/>
    <property type="match status" value="1"/>
</dbReference>
<dbReference type="STRING" id="208439.AJAP_36885"/>
<name>A0A075VBH6_9PSEU</name>
<evidence type="ECO:0000256" key="2">
    <source>
        <dbReference type="ARBA" id="ARBA00022729"/>
    </source>
</evidence>
<accession>A0A075VBH6</accession>
<dbReference type="GO" id="GO:0005576">
    <property type="term" value="C:extracellular region"/>
    <property type="evidence" value="ECO:0007669"/>
    <property type="project" value="UniProtKB-SubCell"/>
</dbReference>
<gene>
    <name evidence="4" type="ORF">AJAP_36885</name>
</gene>
<dbReference type="SUPFAM" id="SSF88713">
    <property type="entry name" value="Glycoside hydrolase/deacetylase"/>
    <property type="match status" value="1"/>
</dbReference>
<dbReference type="InterPro" id="IPR011330">
    <property type="entry name" value="Glyco_hydro/deAcase_b/a-brl"/>
</dbReference>
<dbReference type="Proteomes" id="UP000028492">
    <property type="component" value="Chromosome"/>
</dbReference>
<dbReference type="AlphaFoldDB" id="A0A075VBH6"/>
<dbReference type="RefSeq" id="WP_038520016.1">
    <property type="nucleotide sequence ID" value="NZ_CP008953.1"/>
</dbReference>
<dbReference type="InterPro" id="IPR002509">
    <property type="entry name" value="NODB_dom"/>
</dbReference>
<dbReference type="HOGENOM" id="CLU_030024_5_3_11"/>
<dbReference type="KEGG" id="aja:AJAP_36885"/>
<dbReference type="InterPro" id="IPR051398">
    <property type="entry name" value="Polysacch_Deacetylase"/>
</dbReference>
<reference evidence="4 5" key="1">
    <citation type="journal article" date="2014" name="J. Biotechnol.">
        <title>Complete genome sequence of the actinobacterium Amycolatopsis japonica MG417-CF17(T) (=DSM 44213T) producing (S,S)-N,N'-ethylenediaminedisuccinic acid.</title>
        <authorList>
            <person name="Stegmann E."/>
            <person name="Albersmeier A."/>
            <person name="Spohn M."/>
            <person name="Gert H."/>
            <person name="Weber T."/>
            <person name="Wohlleben W."/>
            <person name="Kalinowski J."/>
            <person name="Ruckert C."/>
        </authorList>
    </citation>
    <scope>NUCLEOTIDE SEQUENCE [LARGE SCALE GENOMIC DNA]</scope>
    <source>
        <strain evidence="5">MG417-CF17 (DSM 44213)</strain>
    </source>
</reference>
<feature type="domain" description="NodB homology" evidence="3">
    <location>
        <begin position="41"/>
        <end position="218"/>
    </location>
</feature>
<organism evidence="4 5">
    <name type="scientific">Amycolatopsis japonica</name>
    <dbReference type="NCBI Taxonomy" id="208439"/>
    <lineage>
        <taxon>Bacteria</taxon>
        <taxon>Bacillati</taxon>
        <taxon>Actinomycetota</taxon>
        <taxon>Actinomycetes</taxon>
        <taxon>Pseudonocardiales</taxon>
        <taxon>Pseudonocardiaceae</taxon>
        <taxon>Amycolatopsis</taxon>
        <taxon>Amycolatopsis japonica group</taxon>
    </lineage>
</organism>
<dbReference type="PROSITE" id="PS51677">
    <property type="entry name" value="NODB"/>
    <property type="match status" value="1"/>
</dbReference>
<dbReference type="PANTHER" id="PTHR34216:SF3">
    <property type="entry name" value="POLY-BETA-1,6-N-ACETYL-D-GLUCOSAMINE N-DEACETYLASE"/>
    <property type="match status" value="1"/>
</dbReference>
<keyword evidence="4" id="KW-0808">Transferase</keyword>
<sequence length="218" mass="24523">MVILAIGGVGKPVRALDPGENETWVTVEQFERVLDSVAGREDVGLTFDDGNVSDVEIALPRLVERDLTAEFFPLAGRIGQRGFLDADGLRELVEAGMSIGSHGWEHRDWRRLDGRHARRELEIAPKLLEDLSGEPVRAYAPPFGAYDRRVLSRLRRSGATRVYTHEGGAVSRDSWLRPRTEVRHDIDQEWIDGVLGNRDGLYRRAGRAMARVARLARF</sequence>
<dbReference type="Gene3D" id="3.20.20.370">
    <property type="entry name" value="Glycoside hydrolase/deacetylase"/>
    <property type="match status" value="1"/>
</dbReference>
<dbReference type="eggNOG" id="COG0726">
    <property type="taxonomic scope" value="Bacteria"/>
</dbReference>
<dbReference type="CDD" id="cd10918">
    <property type="entry name" value="CE4_NodB_like_5s_6s"/>
    <property type="match status" value="1"/>
</dbReference>